<dbReference type="InterPro" id="IPR010977">
    <property type="entry name" value="Aromatic_deC"/>
</dbReference>
<dbReference type="Gene3D" id="1.20.1340.10">
    <property type="entry name" value="dopa decarboxylase, N-terminal domain"/>
    <property type="match status" value="1"/>
</dbReference>
<keyword evidence="8" id="KW-1185">Reference proteome</keyword>
<accession>A0ABZ0IMT9</accession>
<keyword evidence="4 6" id="KW-0663">Pyridoxal phosphate</keyword>
<name>A0ABZ0IMT9_9BACT</name>
<evidence type="ECO:0000256" key="4">
    <source>
        <dbReference type="ARBA" id="ARBA00022898"/>
    </source>
</evidence>
<dbReference type="RefSeq" id="WP_317489060.1">
    <property type="nucleotide sequence ID" value="NZ_CP136051.1"/>
</dbReference>
<evidence type="ECO:0000256" key="2">
    <source>
        <dbReference type="ARBA" id="ARBA00009533"/>
    </source>
</evidence>
<evidence type="ECO:0000256" key="3">
    <source>
        <dbReference type="ARBA" id="ARBA00022793"/>
    </source>
</evidence>
<dbReference type="PANTHER" id="PTHR11999:SF70">
    <property type="entry name" value="MIP05841P"/>
    <property type="match status" value="1"/>
</dbReference>
<dbReference type="InterPro" id="IPR015424">
    <property type="entry name" value="PyrdxlP-dep_Trfase"/>
</dbReference>
<reference evidence="7 8" key="1">
    <citation type="journal article" date="2023" name="Microbiol. Resour. Announc.">
        <title>Complete Genome Sequence of Imperialibacter roseus strain P4T.</title>
        <authorList>
            <person name="Tizabi D.R."/>
            <person name="Bachvaroff T."/>
            <person name="Hill R.T."/>
        </authorList>
    </citation>
    <scope>NUCLEOTIDE SEQUENCE [LARGE SCALE GENOMIC DNA]</scope>
    <source>
        <strain evidence="7 8">P4T</strain>
    </source>
</reference>
<keyword evidence="3" id="KW-0210">Decarboxylase</keyword>
<organism evidence="7 8">
    <name type="scientific">Imperialibacter roseus</name>
    <dbReference type="NCBI Taxonomy" id="1324217"/>
    <lineage>
        <taxon>Bacteria</taxon>
        <taxon>Pseudomonadati</taxon>
        <taxon>Bacteroidota</taxon>
        <taxon>Cytophagia</taxon>
        <taxon>Cytophagales</taxon>
        <taxon>Flammeovirgaceae</taxon>
        <taxon>Imperialibacter</taxon>
    </lineage>
</organism>
<gene>
    <name evidence="7" type="ORF">RT717_24985</name>
</gene>
<dbReference type="PANTHER" id="PTHR11999">
    <property type="entry name" value="GROUP II PYRIDOXAL-5-PHOSPHATE DECARBOXYLASE"/>
    <property type="match status" value="1"/>
</dbReference>
<keyword evidence="7" id="KW-0808">Transferase</keyword>
<evidence type="ECO:0000256" key="6">
    <source>
        <dbReference type="RuleBase" id="RU000382"/>
    </source>
</evidence>
<dbReference type="EMBL" id="CP136051">
    <property type="protein sequence ID" value="WOK06334.1"/>
    <property type="molecule type" value="Genomic_DNA"/>
</dbReference>
<dbReference type="GO" id="GO:0008483">
    <property type="term" value="F:transaminase activity"/>
    <property type="evidence" value="ECO:0007669"/>
    <property type="project" value="UniProtKB-KW"/>
</dbReference>
<dbReference type="PRINTS" id="PR00800">
    <property type="entry name" value="YHDCRBOXLASE"/>
</dbReference>
<evidence type="ECO:0000313" key="8">
    <source>
        <dbReference type="Proteomes" id="UP001302349"/>
    </source>
</evidence>
<dbReference type="Pfam" id="PF00282">
    <property type="entry name" value="Pyridoxal_deC"/>
    <property type="match status" value="1"/>
</dbReference>
<dbReference type="SUPFAM" id="SSF53383">
    <property type="entry name" value="PLP-dependent transferases"/>
    <property type="match status" value="1"/>
</dbReference>
<keyword evidence="7" id="KW-0032">Aminotransferase</keyword>
<dbReference type="InterPro" id="IPR002129">
    <property type="entry name" value="PyrdxlP-dep_de-COase"/>
</dbReference>
<keyword evidence="5 6" id="KW-0456">Lyase</keyword>
<dbReference type="Proteomes" id="UP001302349">
    <property type="component" value="Chromosome"/>
</dbReference>
<evidence type="ECO:0000313" key="7">
    <source>
        <dbReference type="EMBL" id="WOK06334.1"/>
    </source>
</evidence>
<dbReference type="Gene3D" id="3.90.1150.10">
    <property type="entry name" value="Aspartate Aminotransferase, domain 1"/>
    <property type="match status" value="1"/>
</dbReference>
<protein>
    <submittedName>
        <fullName evidence="7">Aminotransferase class I/II-fold pyridoxal phosphate-dependent enzyme</fullName>
    </submittedName>
</protein>
<evidence type="ECO:0000256" key="5">
    <source>
        <dbReference type="ARBA" id="ARBA00023239"/>
    </source>
</evidence>
<proteinExistence type="inferred from homology"/>
<sequence>MNLDFQEKEFRQYTEQAVSIYFDWLKHLRGSKIYHNYTPAQIQERFNETLPEEETPMESLLASVGSDVFEMSNFNPSPNYYGYITGGGNQVGMLAEFLKAGLNQNNLKWHNAPANSEMEKIVIKWLCQFMGYPDDSAGVLVSGGSEGNFLHLAVMRKVMGPASLSEKGLYGQKPMTVYVSNQGHSSFDKAMDLLGMGKEYLRKIPVDDQFQVRVDLMEEAVQKDLNEGLLPIGVIGIAGSTNNGAIDKLNELATLAKKYKLWYMVDAAYGGPAAGTAVAGHLFRGMSEADAVLVNPHKWLYVPFQVAAVIVRKKEHLKNTFSLVPDYLRGGSKKTEREDLMDLTLQLTKDFKALKVWMTFKAYGAKKLRLAIENDIAVVRYFQGLVNASEDFEMLGPANLSIATFRYVSENDGIKSNQARVDAVNERILELIEEDGRIFFAGTRIDNRPALRINCNNYRRTKADIDFLLMVLRELGEKALLRSV</sequence>
<dbReference type="Gene3D" id="3.40.640.10">
    <property type="entry name" value="Type I PLP-dependent aspartate aminotransferase-like (Major domain)"/>
    <property type="match status" value="1"/>
</dbReference>
<dbReference type="InterPro" id="IPR015421">
    <property type="entry name" value="PyrdxlP-dep_Trfase_major"/>
</dbReference>
<evidence type="ECO:0000256" key="1">
    <source>
        <dbReference type="ARBA" id="ARBA00001933"/>
    </source>
</evidence>
<comment type="cofactor">
    <cofactor evidence="1 6">
        <name>pyridoxal 5'-phosphate</name>
        <dbReference type="ChEBI" id="CHEBI:597326"/>
    </cofactor>
</comment>
<dbReference type="InterPro" id="IPR015422">
    <property type="entry name" value="PyrdxlP-dep_Trfase_small"/>
</dbReference>
<comment type="similarity">
    <text evidence="2 6">Belongs to the group II decarboxylase family.</text>
</comment>